<dbReference type="CDD" id="cd16914">
    <property type="entry name" value="EcfT"/>
    <property type="match status" value="1"/>
</dbReference>
<feature type="transmembrane region" description="Helical" evidence="6">
    <location>
        <begin position="200"/>
        <end position="218"/>
    </location>
</feature>
<evidence type="ECO:0000256" key="4">
    <source>
        <dbReference type="ARBA" id="ARBA00022989"/>
    </source>
</evidence>
<dbReference type="PANTHER" id="PTHR34857:SF2">
    <property type="entry name" value="SLL0384 PROTEIN"/>
    <property type="match status" value="1"/>
</dbReference>
<feature type="transmembrane region" description="Helical" evidence="6">
    <location>
        <begin position="77"/>
        <end position="96"/>
    </location>
</feature>
<dbReference type="RefSeq" id="WP_002845245.1">
    <property type="nucleotide sequence ID" value="NZ_FOVA01000049.1"/>
</dbReference>
<evidence type="ECO:0000313" key="7">
    <source>
        <dbReference type="EMBL" id="SUB61908.1"/>
    </source>
</evidence>
<evidence type="ECO:0000256" key="2">
    <source>
        <dbReference type="ARBA" id="ARBA00022475"/>
    </source>
</evidence>
<dbReference type="AlphaFoldDB" id="A0A379CI57"/>
<sequence>MHLDLRSKVAVFFSTVFLASVLSKDTVFFLLTVILLLYVAVLGYSKSTVKIVFAIAIISIMRLVSKGNGFGVMLPEMFLFIVIRTLVIILSVIPIIKTPPGELMAVMKKMKVHRNIALPLIFMMRFFPVVRSEFSEIIDSLKLRGLISFRKPFITMEYLFVPMMFSSSKIAEELAAASEVRGISANGKHTSRREIKFRKFDFLVVILTVLLTVGLYFMEGVMMK</sequence>
<dbReference type="InterPro" id="IPR003339">
    <property type="entry name" value="ABC/ECF_trnsptr_transmembrane"/>
</dbReference>
<evidence type="ECO:0000313" key="8">
    <source>
        <dbReference type="Proteomes" id="UP000255101"/>
    </source>
</evidence>
<dbReference type="EMBL" id="UGTB01000004">
    <property type="protein sequence ID" value="SUB61908.1"/>
    <property type="molecule type" value="Genomic_DNA"/>
</dbReference>
<dbReference type="InterPro" id="IPR051611">
    <property type="entry name" value="ECF_transporter_component"/>
</dbReference>
<dbReference type="GO" id="GO:0005886">
    <property type="term" value="C:plasma membrane"/>
    <property type="evidence" value="ECO:0007669"/>
    <property type="project" value="UniProtKB-ARBA"/>
</dbReference>
<comment type="subcellular location">
    <subcellularLocation>
        <location evidence="1">Membrane</location>
        <topology evidence="1">Multi-pass membrane protein</topology>
    </subcellularLocation>
</comment>
<evidence type="ECO:0000256" key="1">
    <source>
        <dbReference type="ARBA" id="ARBA00004141"/>
    </source>
</evidence>
<protein>
    <submittedName>
        <fullName evidence="7">Energy-coupling factor transporter transmembrane protein EcfT</fullName>
    </submittedName>
</protein>
<evidence type="ECO:0000256" key="3">
    <source>
        <dbReference type="ARBA" id="ARBA00022692"/>
    </source>
</evidence>
<evidence type="ECO:0000256" key="5">
    <source>
        <dbReference type="ARBA" id="ARBA00023136"/>
    </source>
</evidence>
<keyword evidence="3 6" id="KW-0812">Transmembrane</keyword>
<name>A0A379CI57_9FIRM</name>
<dbReference type="Proteomes" id="UP000255101">
    <property type="component" value="Unassembled WGS sequence"/>
</dbReference>
<dbReference type="Pfam" id="PF02361">
    <property type="entry name" value="CbiQ"/>
    <property type="match status" value="1"/>
</dbReference>
<keyword evidence="5 6" id="KW-0472">Membrane</keyword>
<organism evidence="7 8">
    <name type="scientific">Peptostreptococcus anaerobius</name>
    <dbReference type="NCBI Taxonomy" id="1261"/>
    <lineage>
        <taxon>Bacteria</taxon>
        <taxon>Bacillati</taxon>
        <taxon>Bacillota</taxon>
        <taxon>Clostridia</taxon>
        <taxon>Peptostreptococcales</taxon>
        <taxon>Peptostreptococcaceae</taxon>
        <taxon>Peptostreptococcus</taxon>
    </lineage>
</organism>
<evidence type="ECO:0000256" key="6">
    <source>
        <dbReference type="SAM" id="Phobius"/>
    </source>
</evidence>
<feature type="transmembrane region" description="Helical" evidence="6">
    <location>
        <begin position="12"/>
        <end position="41"/>
    </location>
</feature>
<keyword evidence="4 6" id="KW-1133">Transmembrane helix</keyword>
<dbReference type="PANTHER" id="PTHR34857">
    <property type="entry name" value="SLL0384 PROTEIN"/>
    <property type="match status" value="1"/>
</dbReference>
<accession>A0A379CI57</accession>
<gene>
    <name evidence="7" type="primary">ecfT_5</name>
    <name evidence="7" type="ORF">NCTC11460_01899</name>
</gene>
<proteinExistence type="predicted"/>
<reference evidence="7 8" key="1">
    <citation type="submission" date="2018-06" db="EMBL/GenBank/DDBJ databases">
        <authorList>
            <consortium name="Pathogen Informatics"/>
            <person name="Doyle S."/>
        </authorList>
    </citation>
    <scope>NUCLEOTIDE SEQUENCE [LARGE SCALE GENOMIC DNA]</scope>
    <source>
        <strain evidence="7 8">NCTC11460</strain>
    </source>
</reference>
<keyword evidence="2" id="KW-1003">Cell membrane</keyword>
<feature type="transmembrane region" description="Helical" evidence="6">
    <location>
        <begin position="47"/>
        <end position="65"/>
    </location>
</feature>